<proteinExistence type="predicted"/>
<dbReference type="EMBL" id="BGZK01000070">
    <property type="protein sequence ID" value="GBP15282.1"/>
    <property type="molecule type" value="Genomic_DNA"/>
</dbReference>
<gene>
    <name evidence="1" type="ORF">EVAR_92276_1</name>
</gene>
<organism evidence="1 2">
    <name type="scientific">Eumeta variegata</name>
    <name type="common">Bagworm moth</name>
    <name type="synonym">Eumeta japonica</name>
    <dbReference type="NCBI Taxonomy" id="151549"/>
    <lineage>
        <taxon>Eukaryota</taxon>
        <taxon>Metazoa</taxon>
        <taxon>Ecdysozoa</taxon>
        <taxon>Arthropoda</taxon>
        <taxon>Hexapoda</taxon>
        <taxon>Insecta</taxon>
        <taxon>Pterygota</taxon>
        <taxon>Neoptera</taxon>
        <taxon>Endopterygota</taxon>
        <taxon>Lepidoptera</taxon>
        <taxon>Glossata</taxon>
        <taxon>Ditrysia</taxon>
        <taxon>Tineoidea</taxon>
        <taxon>Psychidae</taxon>
        <taxon>Oiketicinae</taxon>
        <taxon>Eumeta</taxon>
    </lineage>
</organism>
<reference evidence="1 2" key="1">
    <citation type="journal article" date="2019" name="Commun. Biol.">
        <title>The bagworm genome reveals a unique fibroin gene that provides high tensile strength.</title>
        <authorList>
            <person name="Kono N."/>
            <person name="Nakamura H."/>
            <person name="Ohtoshi R."/>
            <person name="Tomita M."/>
            <person name="Numata K."/>
            <person name="Arakawa K."/>
        </authorList>
    </citation>
    <scope>NUCLEOTIDE SEQUENCE [LARGE SCALE GENOMIC DNA]</scope>
</reference>
<accession>A0A4C1TLA5</accession>
<dbReference type="OrthoDB" id="411871at2759"/>
<sequence>MQKVHFQGSIQGSKANGPTFWNLILDSLLRELRELDVYVQAVADDVIFMFSGQSASSIEEDANRAFAHVHDFGVINKLRFALSKTNSMVLTRKLKYDDPVVHMNGVGCNKTTNIFKGLARMAKATWGLSPEIVRIIYISVIEPIVLAHAEVASNERADELARRAALTKKTAAGSDRFPLSHAKRVIRAVSLEKGKKDTPREARMKSPNAFFLGFKLKDSPYCTCDPAKEQNILHALEECNIFTRERADVEMKIDRRVKRQNFPEILENINHSFGKRFTLKKNESEKLKGSSGRAFVGVAVEQLKNSCTLG</sequence>
<protein>
    <recommendedName>
        <fullName evidence="3">Reverse transcriptase domain-containing protein</fullName>
    </recommendedName>
</protein>
<name>A0A4C1TLA5_EUMVA</name>
<keyword evidence="2" id="KW-1185">Reference proteome</keyword>
<comment type="caution">
    <text evidence="1">The sequence shown here is derived from an EMBL/GenBank/DDBJ whole genome shotgun (WGS) entry which is preliminary data.</text>
</comment>
<evidence type="ECO:0008006" key="3">
    <source>
        <dbReference type="Google" id="ProtNLM"/>
    </source>
</evidence>
<dbReference type="Proteomes" id="UP000299102">
    <property type="component" value="Unassembled WGS sequence"/>
</dbReference>
<dbReference type="AlphaFoldDB" id="A0A4C1TLA5"/>
<evidence type="ECO:0000313" key="2">
    <source>
        <dbReference type="Proteomes" id="UP000299102"/>
    </source>
</evidence>
<evidence type="ECO:0000313" key="1">
    <source>
        <dbReference type="EMBL" id="GBP15282.1"/>
    </source>
</evidence>